<dbReference type="AlphaFoldDB" id="A0A7V9Z4P2"/>
<dbReference type="EMBL" id="JACDUT010000001">
    <property type="protein sequence ID" value="MBA2873870.1"/>
    <property type="molecule type" value="Genomic_DNA"/>
</dbReference>
<gene>
    <name evidence="1" type="ORF">HNR31_000622</name>
</gene>
<accession>A0A7V9Z4P2</accession>
<reference evidence="1 2" key="1">
    <citation type="submission" date="2020-07" db="EMBL/GenBank/DDBJ databases">
        <title>Genomic Encyclopedia of Type Strains, Phase IV (KMG-IV): sequencing the most valuable type-strain genomes for metagenomic binning, comparative biology and taxonomic classification.</title>
        <authorList>
            <person name="Goeker M."/>
        </authorList>
    </citation>
    <scope>NUCLEOTIDE SEQUENCE [LARGE SCALE GENOMIC DNA]</scope>
    <source>
        <strain evidence="1 2">DSM 15730</strain>
    </source>
</reference>
<sequence length="169" mass="20275">MEKNDALLLFLKISLHRMYEHYLPKLLQALQVLSREELWMREAKGMNAIGGIVLHICEHIRRNTLQSKNLTITFSKGIEEYFPDFDWTSDKLCEYVQKTFDEWQDEMIACIANFHHRKIDVHRLYHLVEHTAYHLGQVIDRVKRIKEISFQFCQKGLNEQVLREMIEKN</sequence>
<proteinExistence type="predicted"/>
<dbReference type="SUPFAM" id="SSF109854">
    <property type="entry name" value="DinB/YfiT-like putative metalloenzymes"/>
    <property type="match status" value="1"/>
</dbReference>
<name>A0A7V9Z4P2_9BACL</name>
<keyword evidence="2" id="KW-1185">Reference proteome</keyword>
<evidence type="ECO:0000313" key="2">
    <source>
        <dbReference type="Proteomes" id="UP000523087"/>
    </source>
</evidence>
<dbReference type="Gene3D" id="1.20.120.450">
    <property type="entry name" value="dinb family like domain"/>
    <property type="match status" value="1"/>
</dbReference>
<protein>
    <submittedName>
        <fullName evidence="1">Putative damage-inducible protein DinB</fullName>
    </submittedName>
</protein>
<comment type="caution">
    <text evidence="1">The sequence shown here is derived from an EMBL/GenBank/DDBJ whole genome shotgun (WGS) entry which is preliminary data.</text>
</comment>
<dbReference type="RefSeq" id="WP_181554770.1">
    <property type="nucleotide sequence ID" value="NZ_JACDUT010000001.1"/>
</dbReference>
<dbReference type="Proteomes" id="UP000523087">
    <property type="component" value="Unassembled WGS sequence"/>
</dbReference>
<dbReference type="InterPro" id="IPR034660">
    <property type="entry name" value="DinB/YfiT-like"/>
</dbReference>
<evidence type="ECO:0000313" key="1">
    <source>
        <dbReference type="EMBL" id="MBA2873870.1"/>
    </source>
</evidence>
<organism evidence="1 2">
    <name type="scientific">Thermaerobacillus caldiproteolyticus</name>
    <dbReference type="NCBI Taxonomy" id="247480"/>
    <lineage>
        <taxon>Bacteria</taxon>
        <taxon>Bacillati</taxon>
        <taxon>Bacillota</taxon>
        <taxon>Bacilli</taxon>
        <taxon>Bacillales</taxon>
        <taxon>Anoxybacillaceae</taxon>
        <taxon>Thermaerobacillus</taxon>
    </lineage>
</organism>